<proteinExistence type="predicted"/>
<name>A0A2P4UEI0_9ACTN</name>
<dbReference type="Gene3D" id="1.10.10.60">
    <property type="entry name" value="Homeodomain-like"/>
    <property type="match status" value="1"/>
</dbReference>
<dbReference type="Gene3D" id="1.10.357.10">
    <property type="entry name" value="Tetracycline Repressor, domain 2"/>
    <property type="match status" value="1"/>
</dbReference>
<dbReference type="PANTHER" id="PTHR30055:SF151">
    <property type="entry name" value="TRANSCRIPTIONAL REGULATORY PROTEIN"/>
    <property type="match status" value="1"/>
</dbReference>
<dbReference type="InterPro" id="IPR004111">
    <property type="entry name" value="Repressor_TetR_C"/>
</dbReference>
<dbReference type="Pfam" id="PF00440">
    <property type="entry name" value="TetR_N"/>
    <property type="match status" value="1"/>
</dbReference>
<dbReference type="PRINTS" id="PR00400">
    <property type="entry name" value="TETREPRESSOR"/>
</dbReference>
<keyword evidence="3 5" id="KW-0238">DNA-binding</keyword>
<evidence type="ECO:0000313" key="7">
    <source>
        <dbReference type="EMBL" id="POM23431.1"/>
    </source>
</evidence>
<sequence length="247" mass="26697">MTESGDPRRALALLWGRPAPPRRGPKPRLTVERIVAAAVAVADADGLDALSMRRVGEDLGVSPMTLYTYVPGKAELLDLMWDRAWAGLVPPGAVGWRDALEHIAREHWRFYHRHPWLLAAATSRPRLGPHTLDRYEIALAAVDGLGLTDVEMDAVVALVEGFAASAARASVEARAAERRTGRTDLEWWEATAPVLAELVEPDRYPLATRVGAAAGQEHQAASDPEHAFAFGLARVLDGIAALVAARS</sequence>
<accession>A0A2P4UEI0</accession>
<dbReference type="PANTHER" id="PTHR30055">
    <property type="entry name" value="HTH-TYPE TRANSCRIPTIONAL REGULATOR RUTR"/>
    <property type="match status" value="1"/>
</dbReference>
<keyword evidence="8" id="KW-1185">Reference proteome</keyword>
<dbReference type="PROSITE" id="PS50977">
    <property type="entry name" value="HTH_TETR_2"/>
    <property type="match status" value="1"/>
</dbReference>
<dbReference type="Proteomes" id="UP000242367">
    <property type="component" value="Unassembled WGS sequence"/>
</dbReference>
<dbReference type="GO" id="GO:0045892">
    <property type="term" value="P:negative regulation of DNA-templated transcription"/>
    <property type="evidence" value="ECO:0007669"/>
    <property type="project" value="InterPro"/>
</dbReference>
<keyword evidence="1" id="KW-0678">Repressor</keyword>
<feature type="DNA-binding region" description="H-T-H motif" evidence="5">
    <location>
        <begin position="51"/>
        <end position="70"/>
    </location>
</feature>
<gene>
    <name evidence="7" type="ORF">BTM25_45840</name>
</gene>
<evidence type="ECO:0000256" key="3">
    <source>
        <dbReference type="ARBA" id="ARBA00023125"/>
    </source>
</evidence>
<dbReference type="InterPro" id="IPR036271">
    <property type="entry name" value="Tet_transcr_reg_TetR-rel_C_sf"/>
</dbReference>
<dbReference type="SUPFAM" id="SSF48498">
    <property type="entry name" value="Tetracyclin repressor-like, C-terminal domain"/>
    <property type="match status" value="1"/>
</dbReference>
<evidence type="ECO:0000256" key="5">
    <source>
        <dbReference type="PROSITE-ProRule" id="PRU00335"/>
    </source>
</evidence>
<comment type="caution">
    <text evidence="7">The sequence shown here is derived from an EMBL/GenBank/DDBJ whole genome shotgun (WGS) entry which is preliminary data.</text>
</comment>
<keyword evidence="4" id="KW-0804">Transcription</keyword>
<evidence type="ECO:0000256" key="1">
    <source>
        <dbReference type="ARBA" id="ARBA00022491"/>
    </source>
</evidence>
<reference evidence="7 8" key="1">
    <citation type="journal article" date="2017" name="Chemistry">
        <title>Isolation, Biosynthesis and Chemical Modifications of Rubterolones A-F: Rare Tropolone Alkaloids from Actinomadura sp. 5-2.</title>
        <authorList>
            <person name="Guo H."/>
            <person name="Benndorf R."/>
            <person name="Leichnitz D."/>
            <person name="Klassen J.L."/>
            <person name="Vollmers J."/>
            <person name="Gorls H."/>
            <person name="Steinacker M."/>
            <person name="Weigel C."/>
            <person name="Dahse H.M."/>
            <person name="Kaster A.K."/>
            <person name="de Beer Z.W."/>
            <person name="Poulsen M."/>
            <person name="Beemelmanns C."/>
        </authorList>
    </citation>
    <scope>NUCLEOTIDE SEQUENCE [LARGE SCALE GENOMIC DNA]</scope>
    <source>
        <strain evidence="7 8">5-2</strain>
    </source>
</reference>
<dbReference type="GO" id="GO:0000976">
    <property type="term" value="F:transcription cis-regulatory region binding"/>
    <property type="evidence" value="ECO:0007669"/>
    <property type="project" value="TreeGrafter"/>
</dbReference>
<evidence type="ECO:0000313" key="8">
    <source>
        <dbReference type="Proteomes" id="UP000242367"/>
    </source>
</evidence>
<dbReference type="RefSeq" id="WP_103565052.1">
    <property type="nucleotide sequence ID" value="NZ_MTBP01000003.1"/>
</dbReference>
<dbReference type="AlphaFoldDB" id="A0A2P4UEI0"/>
<keyword evidence="2" id="KW-0805">Transcription regulation</keyword>
<dbReference type="InterPro" id="IPR003012">
    <property type="entry name" value="Tet_transcr_reg_TetR"/>
</dbReference>
<evidence type="ECO:0000259" key="6">
    <source>
        <dbReference type="PROSITE" id="PS50977"/>
    </source>
</evidence>
<protein>
    <recommendedName>
        <fullName evidence="6">HTH tetR-type domain-containing protein</fullName>
    </recommendedName>
</protein>
<dbReference type="GO" id="GO:0003700">
    <property type="term" value="F:DNA-binding transcription factor activity"/>
    <property type="evidence" value="ECO:0007669"/>
    <property type="project" value="TreeGrafter"/>
</dbReference>
<dbReference type="GO" id="GO:0046677">
    <property type="term" value="P:response to antibiotic"/>
    <property type="evidence" value="ECO:0007669"/>
    <property type="project" value="InterPro"/>
</dbReference>
<evidence type="ECO:0000256" key="2">
    <source>
        <dbReference type="ARBA" id="ARBA00023015"/>
    </source>
</evidence>
<organism evidence="7 8">
    <name type="scientific">Actinomadura rubteroloni</name>
    <dbReference type="NCBI Taxonomy" id="1926885"/>
    <lineage>
        <taxon>Bacteria</taxon>
        <taxon>Bacillati</taxon>
        <taxon>Actinomycetota</taxon>
        <taxon>Actinomycetes</taxon>
        <taxon>Streptosporangiales</taxon>
        <taxon>Thermomonosporaceae</taxon>
        <taxon>Actinomadura</taxon>
    </lineage>
</organism>
<dbReference type="EMBL" id="MTBP01000003">
    <property type="protein sequence ID" value="POM23431.1"/>
    <property type="molecule type" value="Genomic_DNA"/>
</dbReference>
<dbReference type="InterPro" id="IPR050109">
    <property type="entry name" value="HTH-type_TetR-like_transc_reg"/>
</dbReference>
<dbReference type="Pfam" id="PF02909">
    <property type="entry name" value="TetR_C_1"/>
    <property type="match status" value="1"/>
</dbReference>
<dbReference type="InterPro" id="IPR001647">
    <property type="entry name" value="HTH_TetR"/>
</dbReference>
<dbReference type="InterPro" id="IPR009057">
    <property type="entry name" value="Homeodomain-like_sf"/>
</dbReference>
<evidence type="ECO:0000256" key="4">
    <source>
        <dbReference type="ARBA" id="ARBA00023163"/>
    </source>
</evidence>
<feature type="domain" description="HTH tetR-type" evidence="6">
    <location>
        <begin position="28"/>
        <end position="88"/>
    </location>
</feature>
<dbReference type="SUPFAM" id="SSF46689">
    <property type="entry name" value="Homeodomain-like"/>
    <property type="match status" value="1"/>
</dbReference>